<dbReference type="SUPFAM" id="SSF52540">
    <property type="entry name" value="P-loop containing nucleoside triphosphate hydrolases"/>
    <property type="match status" value="1"/>
</dbReference>
<dbReference type="InterPro" id="IPR007111">
    <property type="entry name" value="NACHT_NTPase"/>
</dbReference>
<evidence type="ECO:0000256" key="2">
    <source>
        <dbReference type="ARBA" id="ARBA00022737"/>
    </source>
</evidence>
<dbReference type="PANTHER" id="PTHR19879:SF9">
    <property type="entry name" value="TRANSCRIPTION INITIATION FACTOR TFIID SUBUNIT 5"/>
    <property type="match status" value="1"/>
</dbReference>
<dbReference type="SMART" id="SM00320">
    <property type="entry name" value="WD40"/>
    <property type="match status" value="13"/>
</dbReference>
<protein>
    <submittedName>
        <fullName evidence="6">Alternative mRNA splicing, via spliceosome</fullName>
    </submittedName>
</protein>
<feature type="region of interest" description="Disordered" evidence="4">
    <location>
        <begin position="1921"/>
        <end position="1941"/>
    </location>
</feature>
<dbReference type="Proteomes" id="UP000614334">
    <property type="component" value="Unassembled WGS sequence"/>
</dbReference>
<dbReference type="InterPro" id="IPR056884">
    <property type="entry name" value="NPHP3-like_N"/>
</dbReference>
<evidence type="ECO:0000256" key="3">
    <source>
        <dbReference type="PROSITE-ProRule" id="PRU00221"/>
    </source>
</evidence>
<reference evidence="6" key="1">
    <citation type="submission" date="2020-09" db="EMBL/GenBank/DDBJ databases">
        <title>Comparative genome analyses of four rice-infecting Rhizoctonia solani isolates reveal extensive enrichment of homogalacturonan modification genes.</title>
        <authorList>
            <person name="Lee D.-Y."/>
            <person name="Jeon J."/>
            <person name="Kim K.-T."/>
            <person name="Cheong K."/>
            <person name="Song H."/>
            <person name="Choi G."/>
            <person name="Ko J."/>
            <person name="Opiyo S.O."/>
            <person name="Zuo S."/>
            <person name="Madhav S."/>
            <person name="Lee Y.-H."/>
            <person name="Wang G.-L."/>
        </authorList>
    </citation>
    <scope>NUCLEOTIDE SEQUENCE</scope>
    <source>
        <strain evidence="6">AG1-IA B2</strain>
    </source>
</reference>
<feature type="compositionally biased region" description="Basic and acidic residues" evidence="4">
    <location>
        <begin position="1930"/>
        <end position="1941"/>
    </location>
</feature>
<dbReference type="InterPro" id="IPR001680">
    <property type="entry name" value="WD40_rpt"/>
</dbReference>
<feature type="repeat" description="WD" evidence="3">
    <location>
        <begin position="1008"/>
        <end position="1049"/>
    </location>
</feature>
<dbReference type="PANTHER" id="PTHR19879">
    <property type="entry name" value="TRANSCRIPTION INITIATION FACTOR TFIID"/>
    <property type="match status" value="1"/>
</dbReference>
<dbReference type="SUPFAM" id="SSF53098">
    <property type="entry name" value="Ribonuclease H-like"/>
    <property type="match status" value="1"/>
</dbReference>
<dbReference type="PROSITE" id="PS50837">
    <property type="entry name" value="NACHT"/>
    <property type="match status" value="1"/>
</dbReference>
<evidence type="ECO:0000256" key="4">
    <source>
        <dbReference type="SAM" id="MobiDB-lite"/>
    </source>
</evidence>
<feature type="repeat" description="WD" evidence="3">
    <location>
        <begin position="963"/>
        <end position="1004"/>
    </location>
</feature>
<proteinExistence type="predicted"/>
<feature type="repeat" description="WD" evidence="3">
    <location>
        <begin position="1136"/>
        <end position="1177"/>
    </location>
</feature>
<dbReference type="InterPro" id="IPR019775">
    <property type="entry name" value="WD40_repeat_CS"/>
</dbReference>
<feature type="domain" description="NACHT" evidence="5">
    <location>
        <begin position="246"/>
        <end position="389"/>
    </location>
</feature>
<dbReference type="PROSITE" id="PS00678">
    <property type="entry name" value="WD_REPEATS_1"/>
    <property type="match status" value="8"/>
</dbReference>
<dbReference type="CDD" id="cd00200">
    <property type="entry name" value="WD40"/>
    <property type="match status" value="2"/>
</dbReference>
<evidence type="ECO:0000313" key="6">
    <source>
        <dbReference type="EMBL" id="KAF8748597.1"/>
    </source>
</evidence>
<dbReference type="InterPro" id="IPR027417">
    <property type="entry name" value="P-loop_NTPase"/>
</dbReference>
<dbReference type="EMBL" id="JACYCF010000036">
    <property type="protein sequence ID" value="KAF8748597.1"/>
    <property type="molecule type" value="Genomic_DNA"/>
</dbReference>
<dbReference type="InterPro" id="IPR015943">
    <property type="entry name" value="WD40/YVTN_repeat-like_dom_sf"/>
</dbReference>
<dbReference type="PRINTS" id="PR00320">
    <property type="entry name" value="GPROTEINBRPT"/>
</dbReference>
<feature type="repeat" description="WD" evidence="3">
    <location>
        <begin position="920"/>
        <end position="961"/>
    </location>
</feature>
<dbReference type="Pfam" id="PF00400">
    <property type="entry name" value="WD40"/>
    <property type="match status" value="11"/>
</dbReference>
<feature type="repeat" description="WD" evidence="3">
    <location>
        <begin position="1268"/>
        <end position="1303"/>
    </location>
</feature>
<dbReference type="GO" id="GO:0046983">
    <property type="term" value="F:protein dimerization activity"/>
    <property type="evidence" value="ECO:0007669"/>
    <property type="project" value="InterPro"/>
</dbReference>
<dbReference type="InterPro" id="IPR008906">
    <property type="entry name" value="HATC_C_dom"/>
</dbReference>
<dbReference type="InterPro" id="IPR012337">
    <property type="entry name" value="RNaseH-like_sf"/>
</dbReference>
<dbReference type="Gene3D" id="3.40.50.300">
    <property type="entry name" value="P-loop containing nucleotide triphosphate hydrolases"/>
    <property type="match status" value="1"/>
</dbReference>
<evidence type="ECO:0000256" key="1">
    <source>
        <dbReference type="ARBA" id="ARBA00022574"/>
    </source>
</evidence>
<evidence type="ECO:0000313" key="7">
    <source>
        <dbReference type="Proteomes" id="UP000614334"/>
    </source>
</evidence>
<feature type="repeat" description="WD" evidence="3">
    <location>
        <begin position="834"/>
        <end position="875"/>
    </location>
</feature>
<dbReference type="Pfam" id="PF05699">
    <property type="entry name" value="Dimer_Tnp_hAT"/>
    <property type="match status" value="1"/>
</dbReference>
<gene>
    <name evidence="6" type="ORF">RHS01_10676</name>
</gene>
<dbReference type="SUPFAM" id="SSF50978">
    <property type="entry name" value="WD40 repeat-like"/>
    <property type="match status" value="3"/>
</dbReference>
<name>A0A8H7LZU1_9AGAM</name>
<feature type="repeat" description="WD" evidence="3">
    <location>
        <begin position="1094"/>
        <end position="1135"/>
    </location>
</feature>
<feature type="repeat" description="WD" evidence="3">
    <location>
        <begin position="1179"/>
        <end position="1220"/>
    </location>
</feature>
<dbReference type="InterPro" id="IPR036322">
    <property type="entry name" value="WD40_repeat_dom_sf"/>
</dbReference>
<dbReference type="Pfam" id="PF24883">
    <property type="entry name" value="NPHP3_N"/>
    <property type="match status" value="1"/>
</dbReference>
<feature type="region of interest" description="Disordered" evidence="4">
    <location>
        <begin position="1645"/>
        <end position="1741"/>
    </location>
</feature>
<evidence type="ECO:0000259" key="5">
    <source>
        <dbReference type="PROSITE" id="PS50837"/>
    </source>
</evidence>
<dbReference type="PROSITE" id="PS50082">
    <property type="entry name" value="WD_REPEATS_2"/>
    <property type="match status" value="11"/>
</dbReference>
<feature type="repeat" description="WD" evidence="3">
    <location>
        <begin position="877"/>
        <end position="918"/>
    </location>
</feature>
<keyword evidence="2" id="KW-0677">Repeat</keyword>
<feature type="region of interest" description="Disordered" evidence="4">
    <location>
        <begin position="2332"/>
        <end position="2362"/>
    </location>
</feature>
<accession>A0A8H7LZU1</accession>
<comment type="caution">
    <text evidence="6">The sequence shown here is derived from an EMBL/GenBank/DDBJ whole genome shotgun (WGS) entry which is preliminary data.</text>
</comment>
<dbReference type="Gene3D" id="2.130.10.10">
    <property type="entry name" value="YVTN repeat-like/Quinoprotein amine dehydrogenase"/>
    <property type="match status" value="4"/>
</dbReference>
<feature type="repeat" description="WD" evidence="3">
    <location>
        <begin position="1051"/>
        <end position="1092"/>
    </location>
</feature>
<dbReference type="PROSITE" id="PS50294">
    <property type="entry name" value="WD_REPEATS_REGION"/>
    <property type="match status" value="10"/>
</dbReference>
<feature type="repeat" description="WD" evidence="3">
    <location>
        <begin position="1225"/>
        <end position="1266"/>
    </location>
</feature>
<sequence length="2383" mass="262132">MAETTSKPFMMQLREALARSKSRWKRRVQLRWNEPGSVPNTTTMEQAGEGDLDSWPLIRASLDALESSADWFGPLKVAIGPLIECVEIYERECDGLKEQYKLRKKLNVIMKDLTELKKHPAGFAMTGSIQCIIRDIQEEAEAINGENRKAMSTGRRLRGIMEGTGEILECYNRIDEHLRRLVLNVNLSIMNTIYEEAKESRLTKILSAESAFYDSGGVKRGGCAPGTREPQIKMLIEWASNPDSGRTCWMNGMAGTGKTTIAYTVCKMLGSQLGASFFCSRAISECRQVKSIIPCIAYQFARFSIPFSGALIKVMMADPDVHRRSLKQQYEKLIFEPLVEVKESLPADVIVVIDALDECEDSDSVGQILDLLLSPDYKLPIRYLVSSRPEKEICARMAARTNGSGDTPLLKDVPLTNEQWSNVLKQCGVLFIYASTMCRFIKQGHVTDTLNEALDTITNSSYIQMEDEQSGMSRSNTERMKAVLGSAKQPPAFGLLIAAAAFCAQHLRGKWAGGHATCVVSRLFTISRPIWRLLVRSRKPTCLIGGSVPTSDEASEPKINICGLPSSCLLDSEVEGLNERVQRAISPGLAYACQHWSTHLYRGGYRSALVDRVRTFFFDNLLLWMEVVNLLKKIRHGTSIIQQAERWCTKHTIPEDVSKIAHDAVQFVSIYANHPTSESTPHIYISMIPFWPASRPVSTTYKPRTTGLVKPQGTAISQRTLSLLATWKMSGRAVYSMGLSADGTRLAVPTEGGIDVLDTSTSEAVVMAFGGTNSTLHLWNVSKDNATTKLLPSTGSDICSVAFSSNASHVACGLENGDIYICSLRTAEPPLGPLKRHNVRVSSVTFSPDCLHLASGSYDNTVRIWDVRTGHSIGQPFTGHTIGVTSVSYSPDGSCLVSASWDRTIRVWDIRAAQTVLGPLQAHSSLVTSATFSPNAAFIASASFDNTIRVYDALTGSTVLGPLQAHTGSVNWVIFSPDGSRLFSCSNDGTMRIWNVQDAAVSNALPPATGPSAEIYSVRYSHSGLRVVSGSSDRAVHVWNAETGELVLGPLSGHDNSVLSVDYSPSGRYIASASWDRTLRIWDADTGEDVHGPMEGHDEKVNFVRFSPDESVIVSGSDDGTVRLWDVKTGQCMMQLFTGDSRVWSVGFSPDGQHVVSGSHDGTIRVTDRRTGDTVVGQVHGHSDIINSVEFSPNRMQIVSGSNDKSVRVWDAQTGQQVVVCGGDGVSHDNYVTSVGFSPNGLYIVSGSLNNTVCVWDALTGKMLLGPLRRHTNAVECVQFSPDSSHIVSCSSDGTIRFWDVSSCAMKSQTQEEMAGGHTADPSQDHIKMLDSWTLDDDGWAIDSENRRLVWVPSDLHVPLPVPPNDFTISRQGAAFVFDSMDTPCSLQLQSNLEFQSYPFLIHMAIEAQVTHVRIRHSAQAVELDQNPVTDLMREPPCLGVPSEKKLCAMFVVPSSVGGGVGAPGRGVFLPEVLAFRGDSGVVLVSVISPGALNKKKDGKKILPVTNTRLKDPSAKSVNMRYKRRNLCLRIVIQPRNMPTPSVPCAACIDPNMACDLHPKDSLPPLNPFLHPPRYFHPHYPNPPGFSAPFQHQPHASYPYAQQYRTHKGANAFNQALFSGDSSRAYATGSLATHSGAYTHPELQGFARMAPPPSPLAQRSNQSAGSKRKNAPTVEGTTEPRRRRKARKGAQDSVPLATVAGIGPSIQHGAANANPTEQRNLPSTSVPPTYVARDPTTSKANRDLKDLATGASDCWIHMQGVNESDLPGDPRVIKAAKEEYARRVKELTPEDLHRPDAKYSRVLCLVCLCSLGQWKTWGNSDGGIIKGIRTHLKKYHGTVYSTGCREIGSSHVDNEAQPNSSPDDVTGKEITSEGLAWYIAELIADQDLAFNLVQAKTFRRLLCYVGQGNIQASDIPERRTVSKVSSDLSQNEKDRLKEDMKQAQGRISLTSDLWTDVMERPFMAITSHYVNAVDEDVATLIAFRIVEGAHAGVILARHIFRVLKEYDIVHKIGSITLDNATEGYDFDEEGNRIRCFPHIINLAVTAFLDALDVTGDKYLASRYNSDRPPSEKTENYVYALKKRPDKKCRATVVALRKGQRRVGLRQTIVEGNEKAHFKERKLLKAPNLEGVLVDTIVERLIKIRLVELLLDVPTRWSSTRDMLDRFAELYPAIWEYLNKNKEAFSDMIMSDLEFKVLQDILTCLNVPHQAQELLSAEKTPTLSLAFPVYDQLIRSCVSSPSRAALIHQKLTVNTEHKQYVKEKVLPLSKLGKTDLVKHWTSVSVEQKFSLLHAVAMDVLPAQASSVSSERVFSSSKLTCTRARNRMKANTSVVAANDKGGNDNTSPQGSQSDQSEDTSDSSSLDFMTRLGDADWGHDASLMKI</sequence>
<feature type="compositionally biased region" description="Polar residues" evidence="4">
    <location>
        <begin position="1713"/>
        <end position="1727"/>
    </location>
</feature>
<dbReference type="InterPro" id="IPR020472">
    <property type="entry name" value="WD40_PAC1"/>
</dbReference>
<organism evidence="6 7">
    <name type="scientific">Rhizoctonia solani</name>
    <dbReference type="NCBI Taxonomy" id="456999"/>
    <lineage>
        <taxon>Eukaryota</taxon>
        <taxon>Fungi</taxon>
        <taxon>Dikarya</taxon>
        <taxon>Basidiomycota</taxon>
        <taxon>Agaricomycotina</taxon>
        <taxon>Agaricomycetes</taxon>
        <taxon>Cantharellales</taxon>
        <taxon>Ceratobasidiaceae</taxon>
        <taxon>Rhizoctonia</taxon>
    </lineage>
</organism>
<keyword evidence="1 3" id="KW-0853">WD repeat</keyword>